<reference evidence="4 5" key="1">
    <citation type="submission" date="2017-01" db="EMBL/GenBank/DDBJ databases">
        <title>Genomic analysis of Xuhuaishuia manganoxidans DY6-4.</title>
        <authorList>
            <person name="Wang X."/>
        </authorList>
    </citation>
    <scope>NUCLEOTIDE SEQUENCE [LARGE SCALE GENOMIC DNA]</scope>
    <source>
        <strain evidence="4 5">DY6-4</strain>
    </source>
</reference>
<dbReference type="SMART" id="SM00347">
    <property type="entry name" value="HTH_MARR"/>
    <property type="match status" value="1"/>
</dbReference>
<dbReference type="PROSITE" id="PS01117">
    <property type="entry name" value="HTH_MARR_1"/>
    <property type="match status" value="1"/>
</dbReference>
<dbReference type="AlphaFoldDB" id="A0A1U7DHK0"/>
<dbReference type="InterPro" id="IPR036388">
    <property type="entry name" value="WH-like_DNA-bd_sf"/>
</dbReference>
<keyword evidence="2" id="KW-0238">DNA-binding</keyword>
<dbReference type="Pfam" id="PF01047">
    <property type="entry name" value="MarR"/>
    <property type="match status" value="1"/>
</dbReference>
<evidence type="ECO:0000256" key="2">
    <source>
        <dbReference type="ARBA" id="ARBA00023125"/>
    </source>
</evidence>
<proteinExistence type="predicted"/>
<dbReference type="PRINTS" id="PR00598">
    <property type="entry name" value="HTHMARR"/>
</dbReference>
<dbReference type="PANTHER" id="PTHR42756">
    <property type="entry name" value="TRANSCRIPTIONAL REGULATOR, MARR"/>
    <property type="match status" value="1"/>
</dbReference>
<dbReference type="EMBL" id="CP019124">
    <property type="protein sequence ID" value="APX89456.1"/>
    <property type="molecule type" value="Genomic_DNA"/>
</dbReference>
<dbReference type="Proteomes" id="UP000187266">
    <property type="component" value="Chromosome"/>
</dbReference>
<keyword evidence="3" id="KW-0804">Transcription</keyword>
<dbReference type="OrthoDB" id="511972at2"/>
<evidence type="ECO:0000313" key="5">
    <source>
        <dbReference type="Proteomes" id="UP000187266"/>
    </source>
</evidence>
<evidence type="ECO:0000256" key="1">
    <source>
        <dbReference type="ARBA" id="ARBA00023015"/>
    </source>
</evidence>
<evidence type="ECO:0000256" key="3">
    <source>
        <dbReference type="ARBA" id="ARBA00023163"/>
    </source>
</evidence>
<organism evidence="4 5">
    <name type="scientific">Brevirhabdus pacifica</name>
    <dbReference type="NCBI Taxonomy" id="1267768"/>
    <lineage>
        <taxon>Bacteria</taxon>
        <taxon>Pseudomonadati</taxon>
        <taxon>Pseudomonadota</taxon>
        <taxon>Alphaproteobacteria</taxon>
        <taxon>Rhodobacterales</taxon>
        <taxon>Paracoccaceae</taxon>
        <taxon>Brevirhabdus</taxon>
    </lineage>
</organism>
<name>A0A1U7DHK0_9RHOB</name>
<dbReference type="STRING" id="1267768.BV394_06780"/>
<dbReference type="PANTHER" id="PTHR42756:SF1">
    <property type="entry name" value="TRANSCRIPTIONAL REPRESSOR OF EMRAB OPERON"/>
    <property type="match status" value="1"/>
</dbReference>
<protein>
    <submittedName>
        <fullName evidence="4">Uncharacterized protein</fullName>
    </submittedName>
</protein>
<accession>A0A1U7DHK0</accession>
<keyword evidence="5" id="KW-1185">Reference proteome</keyword>
<dbReference type="RefSeq" id="WP_076979479.1">
    <property type="nucleotide sequence ID" value="NZ_CP019124.1"/>
</dbReference>
<sequence>MDDHRAPLAEPFPLENSFGYLIRSTHRHFQNYLSLRIRPHGVTLGMWYFLRVLWEHNGLTQRQLSDQVGTMEPTTLEAIRAMEKRGLVRRERDPADGRKRLVFLTEEGEALRAVLLPIAREVVDEAAADFSTEEREQLRGLLMRMRSRLAKATAASD</sequence>
<dbReference type="Gene3D" id="1.10.10.10">
    <property type="entry name" value="Winged helix-like DNA-binding domain superfamily/Winged helix DNA-binding domain"/>
    <property type="match status" value="1"/>
</dbReference>
<evidence type="ECO:0000313" key="4">
    <source>
        <dbReference type="EMBL" id="APX89456.1"/>
    </source>
</evidence>
<dbReference type="PROSITE" id="PS50995">
    <property type="entry name" value="HTH_MARR_2"/>
    <property type="match status" value="1"/>
</dbReference>
<dbReference type="InterPro" id="IPR023187">
    <property type="entry name" value="Tscrpt_reg_MarR-type_CS"/>
</dbReference>
<keyword evidence="1" id="KW-0805">Transcription regulation</keyword>
<dbReference type="GO" id="GO:0003700">
    <property type="term" value="F:DNA-binding transcription factor activity"/>
    <property type="evidence" value="ECO:0007669"/>
    <property type="project" value="InterPro"/>
</dbReference>
<dbReference type="InterPro" id="IPR000835">
    <property type="entry name" value="HTH_MarR-typ"/>
</dbReference>
<accession>A0A2M9DDV4</accession>
<dbReference type="GO" id="GO:0003677">
    <property type="term" value="F:DNA binding"/>
    <property type="evidence" value="ECO:0007669"/>
    <property type="project" value="UniProtKB-KW"/>
</dbReference>
<dbReference type="InterPro" id="IPR036390">
    <property type="entry name" value="WH_DNA-bd_sf"/>
</dbReference>
<dbReference type="SUPFAM" id="SSF46785">
    <property type="entry name" value="Winged helix' DNA-binding domain"/>
    <property type="match status" value="1"/>
</dbReference>
<gene>
    <name evidence="4" type="ORF">BV394_06780</name>
</gene>